<organism evidence="2 3">
    <name type="scientific">Proteiniphilum saccharofermentans</name>
    <dbReference type="NCBI Taxonomy" id="1642647"/>
    <lineage>
        <taxon>Bacteria</taxon>
        <taxon>Pseudomonadati</taxon>
        <taxon>Bacteroidota</taxon>
        <taxon>Bacteroidia</taxon>
        <taxon>Bacteroidales</taxon>
        <taxon>Dysgonomonadaceae</taxon>
        <taxon>Proteiniphilum</taxon>
    </lineage>
</organism>
<accession>A0A1R3SU34</accession>
<sequence length="160" mass="17472">MAVTKIHRTSRFTLYIGVLITLVVMGLYYLGGQVPAHEQLVADMSQPKFTDLVLYWAYILLAITVVVLIGFAIAGFAKGLKERPKKALGGLLVLVALAALLVITYVIGDGTILNIPGYEGKDNVPPTLKMTDMWLYSAYVMFAITLVTMIILPLVGGRKK</sequence>
<keyword evidence="3" id="KW-1185">Reference proteome</keyword>
<feature type="transmembrane region" description="Helical" evidence="1">
    <location>
        <begin position="133"/>
        <end position="155"/>
    </location>
</feature>
<feature type="transmembrane region" description="Helical" evidence="1">
    <location>
        <begin position="88"/>
        <end position="108"/>
    </location>
</feature>
<keyword evidence="1" id="KW-0472">Membrane</keyword>
<dbReference type="EMBL" id="LT605205">
    <property type="protein sequence ID" value="SCD19833.1"/>
    <property type="molecule type" value="Genomic_DNA"/>
</dbReference>
<dbReference type="RefSeq" id="WP_076929359.1">
    <property type="nucleotide sequence ID" value="NZ_LT605205.1"/>
</dbReference>
<keyword evidence="1" id="KW-1133">Transmembrane helix</keyword>
<gene>
    <name evidence="2" type="ORF">PSM36_1008</name>
</gene>
<feature type="transmembrane region" description="Helical" evidence="1">
    <location>
        <begin position="52"/>
        <end position="76"/>
    </location>
</feature>
<keyword evidence="1" id="KW-0812">Transmembrane</keyword>
<dbReference type="KEGG" id="psac:PSM36_1008"/>
<dbReference type="STRING" id="1642647.PSM36_1008"/>
<protein>
    <submittedName>
        <fullName evidence="2">Putative membrane protein</fullName>
    </submittedName>
</protein>
<evidence type="ECO:0000313" key="3">
    <source>
        <dbReference type="Proteomes" id="UP000187464"/>
    </source>
</evidence>
<dbReference type="AlphaFoldDB" id="A0A1R3SU34"/>
<reference evidence="2 3" key="1">
    <citation type="submission" date="2016-08" db="EMBL/GenBank/DDBJ databases">
        <authorList>
            <person name="Seilhamer J.J."/>
        </authorList>
    </citation>
    <scope>NUCLEOTIDE SEQUENCE [LARGE SCALE GENOMIC DNA]</scope>
    <source>
        <strain evidence="2">M3/6</strain>
    </source>
</reference>
<dbReference type="Proteomes" id="UP000187464">
    <property type="component" value="Chromosome I"/>
</dbReference>
<evidence type="ECO:0000313" key="2">
    <source>
        <dbReference type="EMBL" id="SCD19833.1"/>
    </source>
</evidence>
<evidence type="ECO:0000256" key="1">
    <source>
        <dbReference type="SAM" id="Phobius"/>
    </source>
</evidence>
<feature type="transmembrane region" description="Helical" evidence="1">
    <location>
        <begin position="12"/>
        <end position="32"/>
    </location>
</feature>
<proteinExistence type="predicted"/>
<name>A0A1R3SU34_9BACT</name>